<evidence type="ECO:0000313" key="8">
    <source>
        <dbReference type="Proteomes" id="UP001642464"/>
    </source>
</evidence>
<keyword evidence="5" id="KW-0812">Transmembrane</keyword>
<evidence type="ECO:0000256" key="4">
    <source>
        <dbReference type="SAM" id="MobiDB-lite"/>
    </source>
</evidence>
<feature type="domain" description="Pseudouridine synthase RsuA/RluA-like" evidence="6">
    <location>
        <begin position="1285"/>
        <end position="1382"/>
    </location>
</feature>
<evidence type="ECO:0000313" key="7">
    <source>
        <dbReference type="EMBL" id="CAK9071758.1"/>
    </source>
</evidence>
<gene>
    <name evidence="7" type="ORF">SCF082_LOCUS35433</name>
</gene>
<dbReference type="InterPro" id="IPR002885">
    <property type="entry name" value="PPR_rpt"/>
</dbReference>
<dbReference type="Pfam" id="PF01535">
    <property type="entry name" value="PPR"/>
    <property type="match status" value="1"/>
</dbReference>
<comment type="caution">
    <text evidence="7">The sequence shown here is derived from an EMBL/GenBank/DDBJ whole genome shotgun (WGS) entry which is preliminary data.</text>
</comment>
<dbReference type="Pfam" id="PF13041">
    <property type="entry name" value="PPR_2"/>
    <property type="match status" value="1"/>
</dbReference>
<dbReference type="SMART" id="SM00248">
    <property type="entry name" value="ANK"/>
    <property type="match status" value="4"/>
</dbReference>
<name>A0ABP0P6V3_9DINO</name>
<dbReference type="EMBL" id="CAXAMM010033692">
    <property type="protein sequence ID" value="CAK9071758.1"/>
    <property type="molecule type" value="Genomic_DNA"/>
</dbReference>
<dbReference type="InterPro" id="IPR011990">
    <property type="entry name" value="TPR-like_helical_dom_sf"/>
</dbReference>
<feature type="transmembrane region" description="Helical" evidence="5">
    <location>
        <begin position="1582"/>
        <end position="1605"/>
    </location>
</feature>
<feature type="repeat" description="ANK" evidence="2">
    <location>
        <begin position="179"/>
        <end position="211"/>
    </location>
</feature>
<dbReference type="PROSITE" id="PS51375">
    <property type="entry name" value="PPR"/>
    <property type="match status" value="4"/>
</dbReference>
<feature type="repeat" description="PPR" evidence="3">
    <location>
        <begin position="911"/>
        <end position="945"/>
    </location>
</feature>
<accession>A0ABP0P6V3</accession>
<evidence type="ECO:0000256" key="5">
    <source>
        <dbReference type="SAM" id="Phobius"/>
    </source>
</evidence>
<dbReference type="InterPro" id="IPR006145">
    <property type="entry name" value="PsdUridine_synth_RsuA/RluA"/>
</dbReference>
<keyword evidence="2" id="KW-0040">ANK repeat</keyword>
<evidence type="ECO:0000256" key="3">
    <source>
        <dbReference type="PROSITE-ProRule" id="PRU00708"/>
    </source>
</evidence>
<dbReference type="InterPro" id="IPR020103">
    <property type="entry name" value="PsdUridine_synth_cat_dom_sf"/>
</dbReference>
<keyword evidence="5" id="KW-0472">Membrane</keyword>
<dbReference type="Pfam" id="PF13812">
    <property type="entry name" value="PPR_3"/>
    <property type="match status" value="1"/>
</dbReference>
<dbReference type="SUPFAM" id="SSF48403">
    <property type="entry name" value="Ankyrin repeat"/>
    <property type="match status" value="1"/>
</dbReference>
<feature type="repeat" description="PPR" evidence="3">
    <location>
        <begin position="946"/>
        <end position="980"/>
    </location>
</feature>
<reference evidence="7 8" key="1">
    <citation type="submission" date="2024-02" db="EMBL/GenBank/DDBJ databases">
        <authorList>
            <person name="Chen Y."/>
            <person name="Shah S."/>
            <person name="Dougan E. K."/>
            <person name="Thang M."/>
            <person name="Chan C."/>
        </authorList>
    </citation>
    <scope>NUCLEOTIDE SEQUENCE [LARGE SCALE GENOMIC DNA]</scope>
</reference>
<organism evidence="7 8">
    <name type="scientific">Durusdinium trenchii</name>
    <dbReference type="NCBI Taxonomy" id="1381693"/>
    <lineage>
        <taxon>Eukaryota</taxon>
        <taxon>Sar</taxon>
        <taxon>Alveolata</taxon>
        <taxon>Dinophyceae</taxon>
        <taxon>Suessiales</taxon>
        <taxon>Symbiodiniaceae</taxon>
        <taxon>Durusdinium</taxon>
    </lineage>
</organism>
<dbReference type="Gene3D" id="1.25.40.10">
    <property type="entry name" value="Tetratricopeptide repeat domain"/>
    <property type="match status" value="7"/>
</dbReference>
<dbReference type="PROSITE" id="PS50297">
    <property type="entry name" value="ANK_REP_REGION"/>
    <property type="match status" value="1"/>
</dbReference>
<dbReference type="Proteomes" id="UP001642464">
    <property type="component" value="Unassembled WGS sequence"/>
</dbReference>
<feature type="transmembrane region" description="Helical" evidence="5">
    <location>
        <begin position="1793"/>
        <end position="1816"/>
    </location>
</feature>
<feature type="repeat" description="PPR" evidence="3">
    <location>
        <begin position="841"/>
        <end position="875"/>
    </location>
</feature>
<feature type="repeat" description="PPR" evidence="3">
    <location>
        <begin position="981"/>
        <end position="1015"/>
    </location>
</feature>
<proteinExistence type="predicted"/>
<evidence type="ECO:0000256" key="2">
    <source>
        <dbReference type="PROSITE-ProRule" id="PRU00023"/>
    </source>
</evidence>
<evidence type="ECO:0000259" key="6">
    <source>
        <dbReference type="Pfam" id="PF00849"/>
    </source>
</evidence>
<feature type="transmembrane region" description="Helical" evidence="5">
    <location>
        <begin position="1729"/>
        <end position="1749"/>
    </location>
</feature>
<dbReference type="PANTHER" id="PTHR47447">
    <property type="entry name" value="OS03G0856100 PROTEIN"/>
    <property type="match status" value="1"/>
</dbReference>
<protein>
    <submittedName>
        <fullName evidence="7">Chloroplastic</fullName>
    </submittedName>
</protein>
<dbReference type="InterPro" id="IPR002110">
    <property type="entry name" value="Ankyrin_rpt"/>
</dbReference>
<dbReference type="InterPro" id="IPR036770">
    <property type="entry name" value="Ankyrin_rpt-contain_sf"/>
</dbReference>
<keyword evidence="1" id="KW-0677">Repeat</keyword>
<dbReference type="PANTHER" id="PTHR47447:SF28">
    <property type="entry name" value="PENTACOTRIPEPTIDE-REPEAT REGION OF PRORP DOMAIN-CONTAINING PROTEIN"/>
    <property type="match status" value="1"/>
</dbReference>
<dbReference type="SUPFAM" id="SSF55120">
    <property type="entry name" value="Pseudouridine synthase"/>
    <property type="match status" value="1"/>
</dbReference>
<dbReference type="Gene3D" id="3.30.2350.10">
    <property type="entry name" value="Pseudouridine synthase"/>
    <property type="match status" value="1"/>
</dbReference>
<dbReference type="Pfam" id="PF12796">
    <property type="entry name" value="Ank_2"/>
    <property type="match status" value="2"/>
</dbReference>
<keyword evidence="8" id="KW-1185">Reference proteome</keyword>
<feature type="transmembrane region" description="Helical" evidence="5">
    <location>
        <begin position="1617"/>
        <end position="1635"/>
    </location>
</feature>
<sequence>MATMAPRAVDLPPELQEAILECDCESIVTLLERHPEWKRTQFVFEASDRGAASGKQVTGGLLAAALRLNGHMELLEALVEECNVGLDMLTYHVAGSSRLLWSGPVIHDAICAGSVEAVRYLLDQSVDPRAGSTFGDADGATPLWQASFNGFDSIVSLLLDRSAAYDIETPSPWQDRPEHLLTPLHVAARMGHARVVEVLIETGAQYDTRRLLRNGGSSPLRDAIQRCHVEVVKLLVQKDATVPRKALFEFNNEALQPKEAAEVLQRHARSGETSTWCLLAQLCSARLQSNTIHHNIAISAAEKVGDWRLANSLLWSILEVELALSRVSFNTAISACDKCRQWQMAMELLRRTLQPDSISFFCAMRSERWWDTMCLFHEMLMTRVQPDCTTSNMVLTAAADAVNWQHVMTLLDTAVVTAANLDEISFAIGANALERSKRWQHSLQLHRSNANSQHLRALVSACAEAKAWQRAIGMFGLLEGPQGLQLNIFHCSAFVTALQQNWQGAAALVQRMGFLGISQNVFSCGAMMEACTASAWQLSLSTLKWMLKTRLSPDEFGADTRLAASRRAGWQSAMVALTINASTLNIALGNVGLGLSLTTLEKAVQWLHALDLLDTFARKALRYNVINTNSLISCLEKVGYWRQALPLLFRMGQVNLLPDTVSCSATVSACEEQGRWREAAHLSSKQGNSLMVFAGAVSASEKALRWPRALQVLSMMPQLRLTADLVTFNATLRALERGLCWQMVLEVFEDMPKARSITSMRFVSWTPVEVAVVKGVQLHPGSTRNDVAVAVSSLLPEWQRQPKQLDRVILFMCIRCGAEAKLPGAAWHVLQIMEEASIETNVFHYSAAINACEKAGEWMLALAVVVGMQEKEVMPNTVTMNSAISACEKAEEWTWALHFLDAMPGTSLTRDVISYTSTMNACAKAFLWETALQLFDSMSLEAVVPNTRTYNGAISAFAQAGRWRPALQMLDVMASRALKPNTFSYNAALNACDKGGQWQWAIHLLFYMQQHKVPLDHVSYCTAMTALARDGHWMEAILLLGTMPRPTAAAFTAVISSCERSSQWQVALDVLFSDGHAHLMPYNAAASACEKGTQWPMALHLFASAHTRTLRADVGTLNSVMVACEKGSEWERALTALQLLPLEEADVFVLTTALSAMSRSGSLWEGALELLSQARSLTIPPNAKSFGAALSACKEHWEASLALLESMQKVEVEPGAPHIGVVARALKGCDVEGFLEVFRRKWAKRAKQQDPKLEGSSSTLLGVRHGVIGTNKPPDMETEAFVAQLSRELGFSLYTASRLDYPTSGALPVAFGEGSVDWLEVQFAARSVEKEYLCVCEGPPLDSGVVELPLFTDRYERGGARTVVCTKRGLPARTDYEVISKAHILNAIFQSHSLKYFDFENQRQDANMAHFENSSYLNVKEGMPFEEFNDYFVSRQQIGNEGVRLLRGLGVDFSRRSQRADPSQDEVEHYEWDYATGAQMVVQFETNQRSNYRLRTQNTDLVAQPRLKEFRRSCCRRSGAVLQFDSLMNNRTFMAPARVLQCILPDVLNNEYVLYAIAHSSNEDIFEFHGCQAIISLGWSQAWFGATVDSCSSILLAILFAVITVHLQIGRAESAGTFEFFLLAVSAVLVTLNLVKELQLMQGMFLLGKLRQYWFTVGNYLDWCRLCLSYAVLGMLAFDWAIPSTDMSILLAITVLFRWGDVLTTFRGYQWVGEKVLPIERALLSSRTFAAIVWVACCAFTNSYVALGLSSGGSERLFHSFFVIYRLGFLSDLEHRVWNTPEEIEDPKKDLAAALGIITSLCMTVVMMNIFIGVLSESYSQAYRNRHLSFQRERSRIAFAHSVRKRAYDAWRLTCCCRKEKAETNSKYLWYSVKQSQAAIATQHHKPKQRVPSGGRRMSSILKTLLRKEGPSPVSMSEDSSPVKPRRLKPQLPRVASNQSAHAAPPVASVASGPAFQSVLPEPQLLRGRVAESENVVNVPGMVQTPPNHGDGLTWEKVLSRAVED</sequence>
<evidence type="ECO:0000256" key="1">
    <source>
        <dbReference type="ARBA" id="ARBA00022737"/>
    </source>
</evidence>
<dbReference type="NCBIfam" id="TIGR00756">
    <property type="entry name" value="PPR"/>
    <property type="match status" value="1"/>
</dbReference>
<dbReference type="PROSITE" id="PS50088">
    <property type="entry name" value="ANK_REPEAT"/>
    <property type="match status" value="2"/>
</dbReference>
<feature type="region of interest" description="Disordered" evidence="4">
    <location>
        <begin position="1905"/>
        <end position="1927"/>
    </location>
</feature>
<dbReference type="Gene3D" id="1.25.40.20">
    <property type="entry name" value="Ankyrin repeat-containing domain"/>
    <property type="match status" value="2"/>
</dbReference>
<dbReference type="Pfam" id="PF00849">
    <property type="entry name" value="PseudoU_synth_2"/>
    <property type="match status" value="1"/>
</dbReference>
<feature type="repeat" description="ANK" evidence="2">
    <location>
        <begin position="138"/>
        <end position="170"/>
    </location>
</feature>
<keyword evidence="5" id="KW-1133">Transmembrane helix</keyword>